<evidence type="ECO:0000256" key="3">
    <source>
        <dbReference type="ARBA" id="ARBA00010930"/>
    </source>
</evidence>
<accession>A0AAN6UNK3</accession>
<evidence type="ECO:0000256" key="6">
    <source>
        <dbReference type="ARBA" id="ARBA00022516"/>
    </source>
</evidence>
<keyword evidence="4" id="KW-0813">Transport</keyword>
<keyword evidence="6 14" id="KW-0444">Lipid biosynthesis</keyword>
<keyword evidence="12" id="KW-0496">Mitochondrion</keyword>
<dbReference type="InterPro" id="IPR009081">
    <property type="entry name" value="PP-bd_ACP"/>
</dbReference>
<dbReference type="GO" id="GO:0099128">
    <property type="term" value="C:mitochondrial [2Fe-2S] assembly complex"/>
    <property type="evidence" value="ECO:0007669"/>
    <property type="project" value="UniProtKB-ARBA"/>
</dbReference>
<protein>
    <recommendedName>
        <fullName evidence="14">Acyl carrier protein</fullName>
    </recommendedName>
</protein>
<evidence type="ECO:0000256" key="7">
    <source>
        <dbReference type="ARBA" id="ARBA00022553"/>
    </source>
</evidence>
<evidence type="ECO:0000256" key="14">
    <source>
        <dbReference type="RuleBase" id="RU000722"/>
    </source>
</evidence>
<evidence type="ECO:0000256" key="10">
    <source>
        <dbReference type="ARBA" id="ARBA00022982"/>
    </source>
</evidence>
<dbReference type="PROSITE" id="PS00012">
    <property type="entry name" value="PHOSPHOPANTETHEINE"/>
    <property type="match status" value="1"/>
</dbReference>
<dbReference type="AlphaFoldDB" id="A0AAN6UNK3"/>
<dbReference type="EMBL" id="MU853404">
    <property type="protein sequence ID" value="KAK4135986.1"/>
    <property type="molecule type" value="Genomic_DNA"/>
</dbReference>
<evidence type="ECO:0000256" key="11">
    <source>
        <dbReference type="ARBA" id="ARBA00023098"/>
    </source>
</evidence>
<evidence type="ECO:0000256" key="8">
    <source>
        <dbReference type="ARBA" id="ARBA00022832"/>
    </source>
</evidence>
<evidence type="ECO:0000256" key="2">
    <source>
        <dbReference type="ARBA" id="ARBA00005194"/>
    </source>
</evidence>
<keyword evidence="13 14" id="KW-0275">Fatty acid biosynthesis</keyword>
<dbReference type="InterPro" id="IPR036736">
    <property type="entry name" value="ACP-like_sf"/>
</dbReference>
<evidence type="ECO:0000259" key="15">
    <source>
        <dbReference type="PROSITE" id="PS50075"/>
    </source>
</evidence>
<proteinExistence type="inferred from homology"/>
<evidence type="ECO:0000256" key="1">
    <source>
        <dbReference type="ARBA" id="ARBA00004173"/>
    </source>
</evidence>
<dbReference type="SUPFAM" id="SSF47336">
    <property type="entry name" value="ACP-like"/>
    <property type="match status" value="1"/>
</dbReference>
<name>A0AAN6UNK3_9PEZI</name>
<dbReference type="InterPro" id="IPR006162">
    <property type="entry name" value="Ppantetheine_attach_site"/>
</dbReference>
<dbReference type="HAMAP" id="MF_01217">
    <property type="entry name" value="Acyl_carrier"/>
    <property type="match status" value="1"/>
</dbReference>
<feature type="domain" description="Carrier" evidence="15">
    <location>
        <begin position="62"/>
        <end position="138"/>
    </location>
</feature>
<keyword evidence="11" id="KW-0443">Lipid metabolism</keyword>
<dbReference type="NCBIfam" id="TIGR00517">
    <property type="entry name" value="acyl_carrier"/>
    <property type="match status" value="1"/>
</dbReference>
<keyword evidence="17" id="KW-1185">Reference proteome</keyword>
<evidence type="ECO:0000313" key="17">
    <source>
        <dbReference type="Proteomes" id="UP001304895"/>
    </source>
</evidence>
<dbReference type="PROSITE" id="PS50075">
    <property type="entry name" value="CARRIER"/>
    <property type="match status" value="1"/>
</dbReference>
<keyword evidence="7" id="KW-0597">Phosphoprotein</keyword>
<evidence type="ECO:0000256" key="5">
    <source>
        <dbReference type="ARBA" id="ARBA00022450"/>
    </source>
</evidence>
<comment type="pathway">
    <text evidence="2">Lipid metabolism; fatty acid biosynthesis.</text>
</comment>
<dbReference type="GO" id="GO:0000036">
    <property type="term" value="F:acyl carrier activity"/>
    <property type="evidence" value="ECO:0007669"/>
    <property type="project" value="TreeGrafter"/>
</dbReference>
<sequence>MFRTAVLRSAAAATRTAVRPISSVAARRSAIASAPRIASFVPKTVSWQAVRCYASGGSLQKEEVYERIKQLLSGFDKVNDPSNIKETAHFANDLGLDSLDTVEVVMAIEEEFSIEIPDKDADTIHSVEKAVEYILSQPDAN</sequence>
<dbReference type="Gene3D" id="1.10.1200.10">
    <property type="entry name" value="ACP-like"/>
    <property type="match status" value="1"/>
</dbReference>
<gene>
    <name evidence="16" type="ORF">BT67DRAFT_440120</name>
</gene>
<organism evidence="16 17">
    <name type="scientific">Trichocladium antarcticum</name>
    <dbReference type="NCBI Taxonomy" id="1450529"/>
    <lineage>
        <taxon>Eukaryota</taxon>
        <taxon>Fungi</taxon>
        <taxon>Dikarya</taxon>
        <taxon>Ascomycota</taxon>
        <taxon>Pezizomycotina</taxon>
        <taxon>Sordariomycetes</taxon>
        <taxon>Sordariomycetidae</taxon>
        <taxon>Sordariales</taxon>
        <taxon>Chaetomiaceae</taxon>
        <taxon>Trichocladium</taxon>
    </lineage>
</organism>
<dbReference type="Pfam" id="PF00550">
    <property type="entry name" value="PP-binding"/>
    <property type="match status" value="1"/>
</dbReference>
<keyword evidence="10" id="KW-0249">Electron transport</keyword>
<dbReference type="PANTHER" id="PTHR20863">
    <property type="entry name" value="ACYL CARRIER PROTEIN"/>
    <property type="match status" value="1"/>
</dbReference>
<comment type="caution">
    <text evidence="16">The sequence shown here is derived from an EMBL/GenBank/DDBJ whole genome shotgun (WGS) entry which is preliminary data.</text>
</comment>
<evidence type="ECO:0000313" key="16">
    <source>
        <dbReference type="EMBL" id="KAK4135986.1"/>
    </source>
</evidence>
<comment type="similarity">
    <text evidence="3">Belongs to the acyl carrier protein (ACP) family.</text>
</comment>
<evidence type="ECO:0000256" key="13">
    <source>
        <dbReference type="ARBA" id="ARBA00023160"/>
    </source>
</evidence>
<dbReference type="Proteomes" id="UP001304895">
    <property type="component" value="Unassembled WGS sequence"/>
</dbReference>
<evidence type="ECO:0000256" key="12">
    <source>
        <dbReference type="ARBA" id="ARBA00023128"/>
    </source>
</evidence>
<dbReference type="InterPro" id="IPR003231">
    <property type="entry name" value="ACP"/>
</dbReference>
<reference evidence="16" key="2">
    <citation type="submission" date="2023-05" db="EMBL/GenBank/DDBJ databases">
        <authorList>
            <consortium name="Lawrence Berkeley National Laboratory"/>
            <person name="Steindorff A."/>
            <person name="Hensen N."/>
            <person name="Bonometti L."/>
            <person name="Westerberg I."/>
            <person name="Brannstrom I.O."/>
            <person name="Guillou S."/>
            <person name="Cros-Aarteil S."/>
            <person name="Calhoun S."/>
            <person name="Haridas S."/>
            <person name="Kuo A."/>
            <person name="Mondo S."/>
            <person name="Pangilinan J."/>
            <person name="Riley R."/>
            <person name="Labutti K."/>
            <person name="Andreopoulos B."/>
            <person name="Lipzen A."/>
            <person name="Chen C."/>
            <person name="Yanf M."/>
            <person name="Daum C."/>
            <person name="Ng V."/>
            <person name="Clum A."/>
            <person name="Ohm R."/>
            <person name="Martin F."/>
            <person name="Silar P."/>
            <person name="Natvig D."/>
            <person name="Lalanne C."/>
            <person name="Gautier V."/>
            <person name="Ament-Velasquez S.L."/>
            <person name="Kruys A."/>
            <person name="Hutchinson M.I."/>
            <person name="Powell A.J."/>
            <person name="Barry K."/>
            <person name="Miller A.N."/>
            <person name="Grigoriev I.V."/>
            <person name="Debuchy R."/>
            <person name="Gladieux P."/>
            <person name="Thoren M.H."/>
            <person name="Johannesson H."/>
        </authorList>
    </citation>
    <scope>NUCLEOTIDE SEQUENCE</scope>
    <source>
        <strain evidence="16">CBS 123565</strain>
    </source>
</reference>
<dbReference type="NCBIfam" id="NF002148">
    <property type="entry name" value="PRK00982.1-2"/>
    <property type="match status" value="1"/>
</dbReference>
<dbReference type="PANTHER" id="PTHR20863:SF28">
    <property type="entry name" value="ACYL CARRIER PROTEIN, MITOCHONDRIAL"/>
    <property type="match status" value="1"/>
</dbReference>
<comment type="subcellular location">
    <subcellularLocation>
        <location evidence="1">Mitochondrion</location>
    </subcellularLocation>
</comment>
<reference evidence="16" key="1">
    <citation type="journal article" date="2023" name="Mol. Phylogenet. Evol.">
        <title>Genome-scale phylogeny and comparative genomics of the fungal order Sordariales.</title>
        <authorList>
            <person name="Hensen N."/>
            <person name="Bonometti L."/>
            <person name="Westerberg I."/>
            <person name="Brannstrom I.O."/>
            <person name="Guillou S."/>
            <person name="Cros-Aarteil S."/>
            <person name="Calhoun S."/>
            <person name="Haridas S."/>
            <person name="Kuo A."/>
            <person name="Mondo S."/>
            <person name="Pangilinan J."/>
            <person name="Riley R."/>
            <person name="LaButti K."/>
            <person name="Andreopoulos B."/>
            <person name="Lipzen A."/>
            <person name="Chen C."/>
            <person name="Yan M."/>
            <person name="Daum C."/>
            <person name="Ng V."/>
            <person name="Clum A."/>
            <person name="Steindorff A."/>
            <person name="Ohm R.A."/>
            <person name="Martin F."/>
            <person name="Silar P."/>
            <person name="Natvig D.O."/>
            <person name="Lalanne C."/>
            <person name="Gautier V."/>
            <person name="Ament-Velasquez S.L."/>
            <person name="Kruys A."/>
            <person name="Hutchinson M.I."/>
            <person name="Powell A.J."/>
            <person name="Barry K."/>
            <person name="Miller A.N."/>
            <person name="Grigoriev I.V."/>
            <person name="Debuchy R."/>
            <person name="Gladieux P."/>
            <person name="Hiltunen Thoren M."/>
            <person name="Johannesson H."/>
        </authorList>
    </citation>
    <scope>NUCLEOTIDE SEQUENCE</scope>
    <source>
        <strain evidence="16">CBS 123565</strain>
    </source>
</reference>
<keyword evidence="5 14" id="KW-0596">Phosphopantetheine</keyword>
<evidence type="ECO:0000256" key="9">
    <source>
        <dbReference type="ARBA" id="ARBA00022946"/>
    </source>
</evidence>
<keyword evidence="9" id="KW-0809">Transit peptide</keyword>
<keyword evidence="8" id="KW-0276">Fatty acid metabolism</keyword>
<dbReference type="GO" id="GO:0000035">
    <property type="term" value="F:acyl binding"/>
    <property type="evidence" value="ECO:0007669"/>
    <property type="project" value="TreeGrafter"/>
</dbReference>
<dbReference type="FunFam" id="1.10.1200.10:FF:000003">
    <property type="entry name" value="Acyl carrier protein"/>
    <property type="match status" value="1"/>
</dbReference>
<comment type="function">
    <text evidence="14">Carrier of the growing fatty acid chain in fatty acid biosynthesis.</text>
</comment>
<evidence type="ECO:0000256" key="4">
    <source>
        <dbReference type="ARBA" id="ARBA00022448"/>
    </source>
</evidence>